<evidence type="ECO:0000313" key="3">
    <source>
        <dbReference type="Proteomes" id="UP000482800"/>
    </source>
</evidence>
<feature type="transmembrane region" description="Helical" evidence="1">
    <location>
        <begin position="105"/>
        <end position="132"/>
    </location>
</feature>
<reference evidence="2 3" key="1">
    <citation type="submission" date="2020-03" db="EMBL/GenBank/DDBJ databases">
        <title>Whole genome shotgun sequence of Phytohabitans houttuyneae NBRC 108639.</title>
        <authorList>
            <person name="Komaki H."/>
            <person name="Tamura T."/>
        </authorList>
    </citation>
    <scope>NUCLEOTIDE SEQUENCE [LARGE SCALE GENOMIC DNA]</scope>
    <source>
        <strain evidence="2 3">NBRC 108639</strain>
    </source>
</reference>
<keyword evidence="1" id="KW-0812">Transmembrane</keyword>
<feature type="transmembrane region" description="Helical" evidence="1">
    <location>
        <begin position="25"/>
        <end position="44"/>
    </location>
</feature>
<name>A0A6V8KJ00_9ACTN</name>
<keyword evidence="3" id="KW-1185">Reference proteome</keyword>
<sequence>MLSASIIALALLADATGFGTQTATLALVLLPVVFLLGIAAYVRLVHLNAEEFQLVQAMNRLRRAYLTLEPGLERYLTTSQYDDEQGVFATYMVNRPSQKSMWVHFLINTPNIVATVDAALAAAIVVLGLRAVEAPRSVAVVCGAAAFLLLWTTLFLLQRQTLRPFRDQTPRFPTPPDRP</sequence>
<dbReference type="Proteomes" id="UP000482800">
    <property type="component" value="Unassembled WGS sequence"/>
</dbReference>
<reference evidence="2 3" key="2">
    <citation type="submission" date="2020-03" db="EMBL/GenBank/DDBJ databases">
        <authorList>
            <person name="Ichikawa N."/>
            <person name="Kimura A."/>
            <person name="Kitahashi Y."/>
            <person name="Uohara A."/>
        </authorList>
    </citation>
    <scope>NUCLEOTIDE SEQUENCE [LARGE SCALE GENOMIC DNA]</scope>
    <source>
        <strain evidence="2 3">NBRC 108639</strain>
    </source>
</reference>
<dbReference type="EMBL" id="BLPF01000002">
    <property type="protein sequence ID" value="GFJ81946.1"/>
    <property type="molecule type" value="Genomic_DNA"/>
</dbReference>
<evidence type="ECO:0000256" key="1">
    <source>
        <dbReference type="SAM" id="Phobius"/>
    </source>
</evidence>
<gene>
    <name evidence="2" type="ORF">Phou_061260</name>
</gene>
<accession>A0A6V8KJ00</accession>
<proteinExistence type="predicted"/>
<keyword evidence="1" id="KW-0472">Membrane</keyword>
<comment type="caution">
    <text evidence="2">The sequence shown here is derived from an EMBL/GenBank/DDBJ whole genome shotgun (WGS) entry which is preliminary data.</text>
</comment>
<evidence type="ECO:0000313" key="2">
    <source>
        <dbReference type="EMBL" id="GFJ81946.1"/>
    </source>
</evidence>
<dbReference type="AlphaFoldDB" id="A0A6V8KJ00"/>
<keyword evidence="1" id="KW-1133">Transmembrane helix</keyword>
<feature type="transmembrane region" description="Helical" evidence="1">
    <location>
        <begin position="138"/>
        <end position="157"/>
    </location>
</feature>
<protein>
    <submittedName>
        <fullName evidence="2">Uncharacterized protein</fullName>
    </submittedName>
</protein>
<organism evidence="2 3">
    <name type="scientific">Phytohabitans houttuyneae</name>
    <dbReference type="NCBI Taxonomy" id="1076126"/>
    <lineage>
        <taxon>Bacteria</taxon>
        <taxon>Bacillati</taxon>
        <taxon>Actinomycetota</taxon>
        <taxon>Actinomycetes</taxon>
        <taxon>Micromonosporales</taxon>
        <taxon>Micromonosporaceae</taxon>
    </lineage>
</organism>